<comment type="subcellular location">
    <subcellularLocation>
        <location evidence="10">Bacterial microcompartment</location>
    </subcellularLocation>
</comment>
<keyword evidence="14" id="KW-1185">Reference proteome</keyword>
<evidence type="ECO:0000256" key="4">
    <source>
        <dbReference type="ARBA" id="ARBA00012206"/>
    </source>
</evidence>
<dbReference type="AlphaFoldDB" id="A0A4R1KPP8"/>
<keyword evidence="8" id="KW-0862">Zinc</keyword>
<proteinExistence type="inferred from homology"/>
<accession>A0A4R1KPP8</accession>
<dbReference type="Proteomes" id="UP000295496">
    <property type="component" value="Unassembled WGS sequence"/>
</dbReference>
<evidence type="ECO:0000256" key="7">
    <source>
        <dbReference type="ARBA" id="ARBA00022723"/>
    </source>
</evidence>
<reference evidence="13 14" key="1">
    <citation type="submission" date="2019-03" db="EMBL/GenBank/DDBJ databases">
        <title>Genomic Encyclopedia of Type Strains, Phase IV (KMG-IV): sequencing the most valuable type-strain genomes for metagenomic binning, comparative biology and taxonomic classification.</title>
        <authorList>
            <person name="Goeker M."/>
        </authorList>
    </citation>
    <scope>NUCLEOTIDE SEQUENCE [LARGE SCALE GENOMIC DNA]</scope>
    <source>
        <strain evidence="13 14">DSM 10053</strain>
    </source>
</reference>
<gene>
    <name evidence="13" type="ORF">EV692_2248</name>
</gene>
<dbReference type="GO" id="GO:0016747">
    <property type="term" value="F:acyltransferase activity, transferring groups other than amino-acyl groups"/>
    <property type="evidence" value="ECO:0007669"/>
    <property type="project" value="InterPro"/>
</dbReference>
<dbReference type="Pfam" id="PF06130">
    <property type="entry name" value="PTAC"/>
    <property type="match status" value="1"/>
</dbReference>
<evidence type="ECO:0000256" key="3">
    <source>
        <dbReference type="ARBA" id="ARBA00007342"/>
    </source>
</evidence>
<dbReference type="PIRSF" id="PIRSF010130">
    <property type="entry name" value="PduL"/>
    <property type="match status" value="1"/>
</dbReference>
<dbReference type="RefSeq" id="WP_132302803.1">
    <property type="nucleotide sequence ID" value="NZ_CP170642.1"/>
</dbReference>
<dbReference type="PANTHER" id="PTHR39453">
    <property type="entry name" value="PHOSPHATE PROPANOYLTRANSFERASE"/>
    <property type="match status" value="1"/>
</dbReference>
<name>A0A4R1KPP8_9PAST</name>
<dbReference type="PANTHER" id="PTHR39453:SF1">
    <property type="entry name" value="PHOSPHATE PROPANOYLTRANSFERASE"/>
    <property type="match status" value="1"/>
</dbReference>
<evidence type="ECO:0000313" key="13">
    <source>
        <dbReference type="EMBL" id="TCK66974.1"/>
    </source>
</evidence>
<comment type="function">
    <text evidence="12">Involved in 1,2-propanediol (1,2-PD) degradation by catalyzing the conversion of propanoyl-CoA to propanoyl-phosphate.</text>
</comment>
<comment type="similarity">
    <text evidence="3 12">Belongs to the PduL family.</text>
</comment>
<evidence type="ECO:0000256" key="10">
    <source>
        <dbReference type="ARBA" id="ARBA00024322"/>
    </source>
</evidence>
<protein>
    <recommendedName>
        <fullName evidence="5 12">Phosphate propanoyltransferase</fullName>
        <ecNumber evidence="4 12">2.3.1.222</ecNumber>
    </recommendedName>
</protein>
<evidence type="ECO:0000256" key="6">
    <source>
        <dbReference type="ARBA" id="ARBA00022679"/>
    </source>
</evidence>
<comment type="pathway">
    <text evidence="2 12">Polyol metabolism; 1,2-propanediol degradation.</text>
</comment>
<evidence type="ECO:0000256" key="5">
    <source>
        <dbReference type="ARBA" id="ARBA00020837"/>
    </source>
</evidence>
<sequence>MNLTQAKQLADQLLTNLNTPASSAFGRQAKLRVPIGVSNRHVHLSREDMDILFGQGTELTRLRAVKQPGQFAAKEMVTIKGPKGEIQKVRVLGPLRKETQIEISVGDNYVLGIQAPICMSGELANAESLEIIGPQGSVKKDRCAIVAWRHIHMSPDLALQYDIKDEQKVSVAVSGNRGGVLDNVIVRVSPAFVLEMHIDVEEANALGLANDALVTVMSN</sequence>
<dbReference type="EMBL" id="SMGJ01000009">
    <property type="protein sequence ID" value="TCK66974.1"/>
    <property type="molecule type" value="Genomic_DNA"/>
</dbReference>
<organism evidence="13 14">
    <name type="scientific">Lonepinella koalarum</name>
    <dbReference type="NCBI Taxonomy" id="53417"/>
    <lineage>
        <taxon>Bacteria</taxon>
        <taxon>Pseudomonadati</taxon>
        <taxon>Pseudomonadota</taxon>
        <taxon>Gammaproteobacteria</taxon>
        <taxon>Pasteurellales</taxon>
        <taxon>Pasteurellaceae</taxon>
        <taxon>Lonepinella</taxon>
    </lineage>
</organism>
<evidence type="ECO:0000256" key="2">
    <source>
        <dbReference type="ARBA" id="ARBA00004836"/>
    </source>
</evidence>
<keyword evidence="11" id="KW-1283">Bacterial microcompartment</keyword>
<keyword evidence="6 12" id="KW-0808">Transferase</keyword>
<keyword evidence="7" id="KW-0479">Metal-binding</keyword>
<evidence type="ECO:0000313" key="14">
    <source>
        <dbReference type="Proteomes" id="UP000295496"/>
    </source>
</evidence>
<dbReference type="UniPathway" id="UPA00621"/>
<evidence type="ECO:0000256" key="11">
    <source>
        <dbReference type="ARBA" id="ARBA00024446"/>
    </source>
</evidence>
<dbReference type="EC" id="2.3.1.222" evidence="4 12"/>
<comment type="cofactor">
    <cofactor evidence="1">
        <name>Zn(2+)</name>
        <dbReference type="ChEBI" id="CHEBI:29105"/>
    </cofactor>
</comment>
<dbReference type="NCBIfam" id="NF011652">
    <property type="entry name" value="PRK15070.1"/>
    <property type="match status" value="1"/>
</dbReference>
<evidence type="ECO:0000256" key="9">
    <source>
        <dbReference type="ARBA" id="ARBA00023315"/>
    </source>
</evidence>
<dbReference type="GO" id="GO:0051144">
    <property type="term" value="P:1,2-propanediol catabolic process"/>
    <property type="evidence" value="ECO:0007669"/>
    <property type="project" value="UniProtKB-UniPathway"/>
</dbReference>
<keyword evidence="9 12" id="KW-0012">Acyltransferase</keyword>
<dbReference type="GO" id="GO:0031469">
    <property type="term" value="C:bacterial microcompartment"/>
    <property type="evidence" value="ECO:0007669"/>
    <property type="project" value="UniProtKB-SubCell"/>
</dbReference>
<evidence type="ECO:0000256" key="1">
    <source>
        <dbReference type="ARBA" id="ARBA00001947"/>
    </source>
</evidence>
<evidence type="ECO:0000256" key="12">
    <source>
        <dbReference type="PIRNR" id="PIRNR010130"/>
    </source>
</evidence>
<comment type="catalytic activity">
    <reaction evidence="12">
        <text>propanoyl-CoA + phosphate = propanoyl phosphate + CoA</text>
        <dbReference type="Rhea" id="RHEA:28046"/>
        <dbReference type="ChEBI" id="CHEBI:43474"/>
        <dbReference type="ChEBI" id="CHEBI:57287"/>
        <dbReference type="ChEBI" id="CHEBI:57392"/>
        <dbReference type="ChEBI" id="CHEBI:58933"/>
        <dbReference type="EC" id="2.3.1.222"/>
    </reaction>
</comment>
<dbReference type="GO" id="GO:0046872">
    <property type="term" value="F:metal ion binding"/>
    <property type="evidence" value="ECO:0007669"/>
    <property type="project" value="UniProtKB-KW"/>
</dbReference>
<comment type="caution">
    <text evidence="13">The sequence shown here is derived from an EMBL/GenBank/DDBJ whole genome shotgun (WGS) entry which is preliminary data.</text>
</comment>
<evidence type="ECO:0000256" key="8">
    <source>
        <dbReference type="ARBA" id="ARBA00022833"/>
    </source>
</evidence>
<dbReference type="InterPro" id="IPR008300">
    <property type="entry name" value="PTAC"/>
</dbReference>